<evidence type="ECO:0000313" key="8">
    <source>
        <dbReference type="EMBL" id="RCL73244.1"/>
    </source>
</evidence>
<feature type="chain" id="PRO_5016486033" description="Cytochrome c-type biogenesis protein" evidence="6">
    <location>
        <begin position="25"/>
        <end position="129"/>
    </location>
</feature>
<keyword evidence="6" id="KW-0812">Transmembrane</keyword>
<keyword evidence="2 6" id="KW-0349">Heme</keyword>
<dbReference type="PANTHER" id="PTHR47870">
    <property type="entry name" value="CYTOCHROME C-TYPE BIOGENESIS PROTEIN CCMH"/>
    <property type="match status" value="1"/>
</dbReference>
<comment type="similarity">
    <text evidence="1 6">Belongs to the CcmH/CycL/Ccl2/NrfF family.</text>
</comment>
<evidence type="ECO:0000256" key="6">
    <source>
        <dbReference type="RuleBase" id="RU364112"/>
    </source>
</evidence>
<reference evidence="8 9" key="1">
    <citation type="journal article" date="2018" name="Microbiome">
        <title>Fine metagenomic profile of the Mediterranean stratified and mixed water columns revealed by assembly and recruitment.</title>
        <authorList>
            <person name="Haro-Moreno J.M."/>
            <person name="Lopez-Perez M."/>
            <person name="De La Torre J.R."/>
            <person name="Picazo A."/>
            <person name="Camacho A."/>
            <person name="Rodriguez-Valera F."/>
        </authorList>
    </citation>
    <scope>NUCLEOTIDE SEQUENCE [LARGE SCALE GENOMIC DNA]</scope>
    <source>
        <strain evidence="8">MED-G57</strain>
    </source>
</reference>
<proteinExistence type="inferred from homology"/>
<comment type="function">
    <text evidence="6">Possible subunit of a heme lyase.</text>
</comment>
<keyword evidence="3 6" id="KW-0479">Metal-binding</keyword>
<dbReference type="InterPro" id="IPR005616">
    <property type="entry name" value="CcmH/CycL/Ccl2/NrfF_N"/>
</dbReference>
<feature type="transmembrane region" description="Helical" evidence="6">
    <location>
        <begin position="104"/>
        <end position="122"/>
    </location>
</feature>
<keyword evidence="6" id="KW-0472">Membrane</keyword>
<keyword evidence="4 6" id="KW-0732">Signal</keyword>
<keyword evidence="5 6" id="KW-0408">Iron</keyword>
<evidence type="ECO:0000256" key="3">
    <source>
        <dbReference type="ARBA" id="ARBA00022723"/>
    </source>
</evidence>
<dbReference type="EMBL" id="QOQD01000008">
    <property type="protein sequence ID" value="RCL73244.1"/>
    <property type="molecule type" value="Genomic_DNA"/>
</dbReference>
<evidence type="ECO:0000256" key="4">
    <source>
        <dbReference type="ARBA" id="ARBA00022729"/>
    </source>
</evidence>
<evidence type="ECO:0000256" key="1">
    <source>
        <dbReference type="ARBA" id="ARBA00010342"/>
    </source>
</evidence>
<evidence type="ECO:0000313" key="9">
    <source>
        <dbReference type="Proteomes" id="UP000253570"/>
    </source>
</evidence>
<feature type="signal peptide" evidence="6">
    <location>
        <begin position="1"/>
        <end position="24"/>
    </location>
</feature>
<dbReference type="InterPro" id="IPR051263">
    <property type="entry name" value="C-type_cytochrome_biogenesis"/>
</dbReference>
<feature type="domain" description="CcmH/CycL/Ccl2/NrfF N-terminal" evidence="7">
    <location>
        <begin position="13"/>
        <end position="123"/>
    </location>
</feature>
<comment type="caution">
    <text evidence="8">The sequence shown here is derived from an EMBL/GenBank/DDBJ whole genome shotgun (WGS) entry which is preliminary data.</text>
</comment>
<sequence length="129" mass="15107">MINKGYRTSKLVLIYLMSMTFVNANDLYKENLSDDIIEISKELKCLVCDGQNIFESNSNFSKDIKMYIKKELNDGKKKEEIILDIHSKYGDSILMKPPVQLNTYLLWFLPSLMLLFGILYLIRKRTINN</sequence>
<keyword evidence="6" id="KW-1133">Transmembrane helix</keyword>
<protein>
    <recommendedName>
        <fullName evidence="6">Cytochrome c-type biogenesis protein</fullName>
    </recommendedName>
</protein>
<dbReference type="Proteomes" id="UP000253570">
    <property type="component" value="Unassembled WGS sequence"/>
</dbReference>
<dbReference type="InterPro" id="IPR038297">
    <property type="entry name" value="CcmH/CycL/NrfF/Ccl2_sf"/>
</dbReference>
<dbReference type="GO" id="GO:0005886">
    <property type="term" value="C:plasma membrane"/>
    <property type="evidence" value="ECO:0007669"/>
    <property type="project" value="TreeGrafter"/>
</dbReference>
<dbReference type="PANTHER" id="PTHR47870:SF4">
    <property type="entry name" value="CYTOCHROME C-TYPE BIOGENESIS PROTEIN CYCH"/>
    <property type="match status" value="1"/>
</dbReference>
<accession>A0A368DNL4</accession>
<dbReference type="Pfam" id="PF03918">
    <property type="entry name" value="CcmH"/>
    <property type="match status" value="1"/>
</dbReference>
<dbReference type="CDD" id="cd16378">
    <property type="entry name" value="CcmH_N"/>
    <property type="match status" value="1"/>
</dbReference>
<name>A0A368DNL4_9PROT</name>
<dbReference type="GO" id="GO:0046872">
    <property type="term" value="F:metal ion binding"/>
    <property type="evidence" value="ECO:0007669"/>
    <property type="project" value="UniProtKB-KW"/>
</dbReference>
<evidence type="ECO:0000256" key="5">
    <source>
        <dbReference type="ARBA" id="ARBA00023004"/>
    </source>
</evidence>
<gene>
    <name evidence="8" type="ORF">DBW71_03890</name>
</gene>
<dbReference type="Gene3D" id="1.10.8.640">
    <property type="entry name" value="Cytochrome C biogenesis protein"/>
    <property type="match status" value="1"/>
</dbReference>
<dbReference type="AlphaFoldDB" id="A0A368DNL4"/>
<evidence type="ECO:0000256" key="2">
    <source>
        <dbReference type="ARBA" id="ARBA00022617"/>
    </source>
</evidence>
<organism evidence="8 9">
    <name type="scientific">PS1 clade bacterium</name>
    <dbReference type="NCBI Taxonomy" id="2175152"/>
    <lineage>
        <taxon>Bacteria</taxon>
        <taxon>Pseudomonadati</taxon>
        <taxon>Pseudomonadota</taxon>
        <taxon>Alphaproteobacteria</taxon>
        <taxon>PS1 clade</taxon>
    </lineage>
</organism>
<evidence type="ECO:0000259" key="7">
    <source>
        <dbReference type="Pfam" id="PF03918"/>
    </source>
</evidence>